<feature type="compositionally biased region" description="Low complexity" evidence="3">
    <location>
        <begin position="32"/>
        <end position="61"/>
    </location>
</feature>
<evidence type="ECO:0000256" key="1">
    <source>
        <dbReference type="ARBA" id="ARBA00008814"/>
    </source>
</evidence>
<evidence type="ECO:0000313" key="6">
    <source>
        <dbReference type="EMBL" id="RED58500.1"/>
    </source>
</evidence>
<feature type="chain" id="PRO_5039693395" evidence="4">
    <location>
        <begin position="22"/>
        <end position="345"/>
    </location>
</feature>
<evidence type="ECO:0000256" key="2">
    <source>
        <dbReference type="ARBA" id="ARBA00022729"/>
    </source>
</evidence>
<name>A0A3D9IA10_9BACL</name>
<sequence>MKMKQRLGLMGLILAIVIVLAGCGSNNGTNAANSTNSGTASASASASQPAESQQSEEASASIETKQTTYPLTVKDASGEEITFEKAPAQIVSTSPSETEILFALGLGDRIVGVSDFDNYPAEAASKQKVGGVSEPNIEAIIGANADFVVSGISIKDTALEKLRSLGLNVFRTEPKKVEDVLSNILLFGQINDKQAEAEALVAKMREDIRKVTEAAATIKTEDKKKVYIEFSPGWTVGRGEFMDELISIAGGINIASDVEGWNAINEEKIIKDNPDVIFYTLNITDESGKKLEDLIQGRSGWDKIKAIADKNLVGLDGDILSRPGPRITEALIQISNGIYPGLVKE</sequence>
<proteinExistence type="inferred from homology"/>
<protein>
    <submittedName>
        <fullName evidence="6">Iron complex transport system substrate-binding protein</fullName>
    </submittedName>
</protein>
<dbReference type="Pfam" id="PF01497">
    <property type="entry name" value="Peripla_BP_2"/>
    <property type="match status" value="1"/>
</dbReference>
<dbReference type="PROSITE" id="PS51257">
    <property type="entry name" value="PROKAR_LIPOPROTEIN"/>
    <property type="match status" value="1"/>
</dbReference>
<dbReference type="CDD" id="cd01143">
    <property type="entry name" value="YvrC"/>
    <property type="match status" value="1"/>
</dbReference>
<evidence type="ECO:0000313" key="7">
    <source>
        <dbReference type="Proteomes" id="UP000256869"/>
    </source>
</evidence>
<reference evidence="6 7" key="1">
    <citation type="submission" date="2018-07" db="EMBL/GenBank/DDBJ databases">
        <title>Genomic Encyclopedia of Type Strains, Phase III (KMG-III): the genomes of soil and plant-associated and newly described type strains.</title>
        <authorList>
            <person name="Whitman W."/>
        </authorList>
    </citation>
    <scope>NUCLEOTIDE SEQUENCE [LARGE SCALE GENOMIC DNA]</scope>
    <source>
        <strain evidence="6 7">CECT 8236</strain>
    </source>
</reference>
<dbReference type="EMBL" id="QRDY01000008">
    <property type="protein sequence ID" value="RED58500.1"/>
    <property type="molecule type" value="Genomic_DNA"/>
</dbReference>
<dbReference type="PANTHER" id="PTHR30535:SF34">
    <property type="entry name" value="MOLYBDATE-BINDING PROTEIN MOLA"/>
    <property type="match status" value="1"/>
</dbReference>
<dbReference type="Gene3D" id="3.40.50.1980">
    <property type="entry name" value="Nitrogenase molybdenum iron protein domain"/>
    <property type="match status" value="2"/>
</dbReference>
<accession>A0A3D9IA10</accession>
<feature type="region of interest" description="Disordered" evidence="3">
    <location>
        <begin position="32"/>
        <end position="67"/>
    </location>
</feature>
<gene>
    <name evidence="6" type="ORF">DFP95_10824</name>
</gene>
<dbReference type="InterPro" id="IPR050902">
    <property type="entry name" value="ABC_Transporter_SBP"/>
</dbReference>
<dbReference type="InterPro" id="IPR002491">
    <property type="entry name" value="ABC_transptr_periplasmic_BD"/>
</dbReference>
<dbReference type="GO" id="GO:0071281">
    <property type="term" value="P:cellular response to iron ion"/>
    <property type="evidence" value="ECO:0007669"/>
    <property type="project" value="TreeGrafter"/>
</dbReference>
<dbReference type="InterPro" id="IPR054828">
    <property type="entry name" value="Vit_B12_bind_prot"/>
</dbReference>
<dbReference type="SUPFAM" id="SSF53807">
    <property type="entry name" value="Helical backbone' metal receptor"/>
    <property type="match status" value="1"/>
</dbReference>
<feature type="signal peptide" evidence="4">
    <location>
        <begin position="1"/>
        <end position="21"/>
    </location>
</feature>
<dbReference type="AlphaFoldDB" id="A0A3D9IA10"/>
<keyword evidence="7" id="KW-1185">Reference proteome</keyword>
<dbReference type="NCBIfam" id="NF038402">
    <property type="entry name" value="TroA_like"/>
    <property type="match status" value="1"/>
</dbReference>
<dbReference type="OrthoDB" id="9816357at2"/>
<keyword evidence="2 4" id="KW-0732">Signal</keyword>
<comment type="similarity">
    <text evidence="1">Belongs to the bacterial solute-binding protein 8 family.</text>
</comment>
<dbReference type="PANTHER" id="PTHR30535">
    <property type="entry name" value="VITAMIN B12-BINDING PROTEIN"/>
    <property type="match status" value="1"/>
</dbReference>
<organism evidence="6 7">
    <name type="scientific">Cohnella lupini</name>
    <dbReference type="NCBI Taxonomy" id="1294267"/>
    <lineage>
        <taxon>Bacteria</taxon>
        <taxon>Bacillati</taxon>
        <taxon>Bacillota</taxon>
        <taxon>Bacilli</taxon>
        <taxon>Bacillales</taxon>
        <taxon>Paenibacillaceae</taxon>
        <taxon>Cohnella</taxon>
    </lineage>
</organism>
<evidence type="ECO:0000256" key="4">
    <source>
        <dbReference type="SAM" id="SignalP"/>
    </source>
</evidence>
<evidence type="ECO:0000256" key="3">
    <source>
        <dbReference type="SAM" id="MobiDB-lite"/>
    </source>
</evidence>
<dbReference type="PROSITE" id="PS50983">
    <property type="entry name" value="FE_B12_PBP"/>
    <property type="match status" value="1"/>
</dbReference>
<dbReference type="Proteomes" id="UP000256869">
    <property type="component" value="Unassembled WGS sequence"/>
</dbReference>
<evidence type="ECO:0000259" key="5">
    <source>
        <dbReference type="PROSITE" id="PS50983"/>
    </source>
</evidence>
<comment type="caution">
    <text evidence="6">The sequence shown here is derived from an EMBL/GenBank/DDBJ whole genome shotgun (WGS) entry which is preliminary data.</text>
</comment>
<feature type="domain" description="Fe/B12 periplasmic-binding" evidence="5">
    <location>
        <begin position="89"/>
        <end position="345"/>
    </location>
</feature>